<organism evidence="2 3">
    <name type="scientific">Paraburkholderia silviterrae</name>
    <dbReference type="NCBI Taxonomy" id="2528715"/>
    <lineage>
        <taxon>Bacteria</taxon>
        <taxon>Pseudomonadati</taxon>
        <taxon>Pseudomonadota</taxon>
        <taxon>Betaproteobacteria</taxon>
        <taxon>Burkholderiales</taxon>
        <taxon>Burkholderiaceae</taxon>
        <taxon>Paraburkholderia</taxon>
    </lineage>
</organism>
<accession>A0A4R5MD19</accession>
<dbReference type="AlphaFoldDB" id="A0A4R5MD19"/>
<dbReference type="Proteomes" id="UP000295722">
    <property type="component" value="Unassembled WGS sequence"/>
</dbReference>
<dbReference type="RefSeq" id="WP_133194340.1">
    <property type="nucleotide sequence ID" value="NZ_JBHUCW010000006.1"/>
</dbReference>
<evidence type="ECO:0000313" key="2">
    <source>
        <dbReference type="EMBL" id="TDG24493.1"/>
    </source>
</evidence>
<gene>
    <name evidence="2" type="ORF">EYW47_07985</name>
</gene>
<feature type="region of interest" description="Disordered" evidence="1">
    <location>
        <begin position="1"/>
        <end position="20"/>
    </location>
</feature>
<evidence type="ECO:0000256" key="1">
    <source>
        <dbReference type="SAM" id="MobiDB-lite"/>
    </source>
</evidence>
<evidence type="ECO:0000313" key="3">
    <source>
        <dbReference type="Proteomes" id="UP000295722"/>
    </source>
</evidence>
<keyword evidence="3" id="KW-1185">Reference proteome</keyword>
<reference evidence="2 3" key="1">
    <citation type="submission" date="2019-03" db="EMBL/GenBank/DDBJ databases">
        <title>Paraburkholderia sp. 4M-K11, isolated from subtropical forest soil.</title>
        <authorList>
            <person name="Gao Z.-H."/>
            <person name="Qiu L.-H."/>
        </authorList>
    </citation>
    <scope>NUCLEOTIDE SEQUENCE [LARGE SCALE GENOMIC DNA]</scope>
    <source>
        <strain evidence="2 3">4M-K11</strain>
    </source>
</reference>
<proteinExistence type="predicted"/>
<dbReference type="EMBL" id="SMRP01000003">
    <property type="protein sequence ID" value="TDG24493.1"/>
    <property type="molecule type" value="Genomic_DNA"/>
</dbReference>
<comment type="caution">
    <text evidence="2">The sequence shown here is derived from an EMBL/GenBank/DDBJ whole genome shotgun (WGS) entry which is preliminary data.</text>
</comment>
<protein>
    <submittedName>
        <fullName evidence="2">Uncharacterized protein</fullName>
    </submittedName>
</protein>
<name>A0A4R5MD19_9BURK</name>
<sequence>MTPEEQRVEEQTALERERRAFERRQKAFINVTKQFRPHGTGNPSTDDLNELDAADAEWRAADAEIQRIGEEIRTGKRR</sequence>